<name>A0ABR7VGV3_9FLAO</name>
<gene>
    <name evidence="1" type="ORF">HPE63_18010</name>
</gene>
<dbReference type="Proteomes" id="UP000598350">
    <property type="component" value="Unassembled WGS sequence"/>
</dbReference>
<evidence type="ECO:0008006" key="3">
    <source>
        <dbReference type="Google" id="ProtNLM"/>
    </source>
</evidence>
<keyword evidence="2" id="KW-1185">Reference proteome</keyword>
<proteinExistence type="predicted"/>
<organism evidence="1 2">
    <name type="scientific">Maribacter arenosus</name>
    <dbReference type="NCBI Taxonomy" id="1854708"/>
    <lineage>
        <taxon>Bacteria</taxon>
        <taxon>Pseudomonadati</taxon>
        <taxon>Bacteroidota</taxon>
        <taxon>Flavobacteriia</taxon>
        <taxon>Flavobacteriales</taxon>
        <taxon>Flavobacteriaceae</taxon>
        <taxon>Maribacter</taxon>
    </lineage>
</organism>
<evidence type="ECO:0000313" key="2">
    <source>
        <dbReference type="Proteomes" id="UP000598350"/>
    </source>
</evidence>
<sequence length="138" mass="16617">MKDETFDYIYELITTNENDMEWWEHKGYVKLSGYIDNLNSQAIIRLMKDSRTWHPDFQFILAESLWKSSVDNAIELYCRIFVEMDSWDNSEYMSSVLENLEETDLSKELFAHYLEKMKTINSFEKKQYDDGRIIPLNK</sequence>
<reference evidence="1 2" key="1">
    <citation type="submission" date="2020-05" db="EMBL/GenBank/DDBJ databases">
        <title>The draft genome sequence of Maribacter arenosus CAU 1321.</title>
        <authorList>
            <person name="Mu L."/>
        </authorList>
    </citation>
    <scope>NUCLEOTIDE SEQUENCE [LARGE SCALE GENOMIC DNA]</scope>
    <source>
        <strain evidence="1 2">CAU 1321</strain>
    </source>
</reference>
<evidence type="ECO:0000313" key="1">
    <source>
        <dbReference type="EMBL" id="MBD0852576.1"/>
    </source>
</evidence>
<protein>
    <recommendedName>
        <fullName evidence="3">DNA alkylation repair enzyme</fullName>
    </recommendedName>
</protein>
<comment type="caution">
    <text evidence="1">The sequence shown here is derived from an EMBL/GenBank/DDBJ whole genome shotgun (WGS) entry which is preliminary data.</text>
</comment>
<accession>A0ABR7VGV3</accession>
<dbReference type="RefSeq" id="WP_188315695.1">
    <property type="nucleotide sequence ID" value="NZ_JABTCG010000011.1"/>
</dbReference>
<dbReference type="EMBL" id="JABTCG010000011">
    <property type="protein sequence ID" value="MBD0852576.1"/>
    <property type="molecule type" value="Genomic_DNA"/>
</dbReference>